<gene>
    <name evidence="1" type="ORF">D2E23_1253</name>
</gene>
<keyword evidence="1" id="KW-0456">Lyase</keyword>
<name>A0A430FDY9_9BIFI</name>
<reference evidence="1 2" key="1">
    <citation type="submission" date="2018-09" db="EMBL/GenBank/DDBJ databases">
        <title>Characterization of the phylogenetic diversity of five novel species belonging to the genus Bifidobacterium.</title>
        <authorList>
            <person name="Lugli G.A."/>
            <person name="Duranti S."/>
            <person name="Milani C."/>
        </authorList>
    </citation>
    <scope>NUCLEOTIDE SEQUENCE [LARGE SCALE GENOMIC DNA]</scope>
    <source>
        <strain evidence="1 2">2028B</strain>
    </source>
</reference>
<accession>A0A430FDY9</accession>
<dbReference type="GO" id="GO:0016829">
    <property type="term" value="F:lyase activity"/>
    <property type="evidence" value="ECO:0007669"/>
    <property type="project" value="UniProtKB-KW"/>
</dbReference>
<dbReference type="EMBL" id="QXGJ01000005">
    <property type="protein sequence ID" value="RSX50962.1"/>
    <property type="molecule type" value="Genomic_DNA"/>
</dbReference>
<sequence>MHDLDCSYRLALPIRIVARPEDHQRSSKQLARYTMSHPETELVHGISVTTLPRTLFDCAARQPLRYALGPLDSALRQERIGRDTLLAYPQTVKYSRRREAVNRAFELADGRSENGGESEARGVLITVGRPPTDIQAEYPCLTYSGRKHRVDFLWKRQDERLIVGEFDGTRKYVDPSMTSRRTIQEVVDDERERQRCLERQGICMIRMYYDDLNNPSRLIQRLDAVGVPSQRDNDTSAS</sequence>
<comment type="caution">
    <text evidence="1">The sequence shown here is derived from an EMBL/GenBank/DDBJ whole genome shotgun (WGS) entry which is preliminary data.</text>
</comment>
<evidence type="ECO:0000313" key="2">
    <source>
        <dbReference type="Proteomes" id="UP000288607"/>
    </source>
</evidence>
<keyword evidence="2" id="KW-1185">Reference proteome</keyword>
<dbReference type="Proteomes" id="UP000288607">
    <property type="component" value="Unassembled WGS sequence"/>
</dbReference>
<proteinExistence type="predicted"/>
<dbReference type="AlphaFoldDB" id="A0A430FDY9"/>
<evidence type="ECO:0000313" key="1">
    <source>
        <dbReference type="EMBL" id="RSX50962.1"/>
    </source>
</evidence>
<protein>
    <submittedName>
        <fullName evidence="1">CTP synthase (UTP-ammonia lyase)</fullName>
    </submittedName>
</protein>
<organism evidence="1 2">
    <name type="scientific">Bifidobacterium callimiconis</name>
    <dbReference type="NCBI Taxonomy" id="2306973"/>
    <lineage>
        <taxon>Bacteria</taxon>
        <taxon>Bacillati</taxon>
        <taxon>Actinomycetota</taxon>
        <taxon>Actinomycetes</taxon>
        <taxon>Bifidobacteriales</taxon>
        <taxon>Bifidobacteriaceae</taxon>
        <taxon>Bifidobacterium</taxon>
    </lineage>
</organism>